<accession>G4VBA0</accession>
<organism evidence="2 3">
    <name type="scientific">Schistosoma mansoni</name>
    <name type="common">Blood fluke</name>
    <dbReference type="NCBI Taxonomy" id="6183"/>
    <lineage>
        <taxon>Eukaryota</taxon>
        <taxon>Metazoa</taxon>
        <taxon>Spiralia</taxon>
        <taxon>Lophotrochozoa</taxon>
        <taxon>Platyhelminthes</taxon>
        <taxon>Trematoda</taxon>
        <taxon>Digenea</taxon>
        <taxon>Strigeidida</taxon>
        <taxon>Schistosomatoidea</taxon>
        <taxon>Schistosomatidae</taxon>
        <taxon>Schistosoma</taxon>
    </lineage>
</organism>
<dbReference type="WBParaSite" id="Smp_200210.1">
    <property type="protein sequence ID" value="Smp_200210.1"/>
    <property type="gene ID" value="Smp_200210"/>
</dbReference>
<dbReference type="RefSeq" id="XP_018649482.1">
    <property type="nucleotide sequence ID" value="XM_018795139.1"/>
</dbReference>
<dbReference type="HOGENOM" id="CLU_2625074_0_0_1"/>
<keyword evidence="1" id="KW-0472">Membrane</keyword>
<reference evidence="2" key="1">
    <citation type="journal article" date="2012" name="PLoS Negl. Trop. Dis.">
        <title>A systematically improved high quality genome and transcriptome of the human blood fluke Schistosoma mansoni.</title>
        <authorList>
            <person name="Protasio A.V."/>
            <person name="Tsai I.J."/>
            <person name="Babbage A."/>
            <person name="Nichol S."/>
            <person name="Hunt M."/>
            <person name="Aslett M.A."/>
            <person name="De Silva N."/>
            <person name="Velarde G.S."/>
            <person name="Anderson T.J."/>
            <person name="Clark R.C."/>
            <person name="Davidson C."/>
            <person name="Dillon G.P."/>
            <person name="Holroyd N.E."/>
            <person name="LoVerde P.T."/>
            <person name="Lloyd C."/>
            <person name="McQuillan J."/>
            <person name="Oliveira G."/>
            <person name="Otto T.D."/>
            <person name="Parker-Manuel S.J."/>
            <person name="Quail M.A."/>
            <person name="Wilson R.A."/>
            <person name="Zerlotini A."/>
            <person name="Dunne D.W."/>
            <person name="Berriman M."/>
        </authorList>
    </citation>
    <scope>NUCLEOTIDE SEQUENCE [LARGE SCALE GENOMIC DNA]</scope>
    <source>
        <strain evidence="2">Puerto Rican</strain>
    </source>
</reference>
<evidence type="ECO:0000256" key="1">
    <source>
        <dbReference type="SAM" id="Phobius"/>
    </source>
</evidence>
<keyword evidence="1" id="KW-0812">Transmembrane</keyword>
<feature type="transmembrane region" description="Helical" evidence="1">
    <location>
        <begin position="30"/>
        <end position="57"/>
    </location>
</feature>
<keyword evidence="2" id="KW-1185">Reference proteome</keyword>
<sequence>MTVDVKSIIFVNCYYDNINVMINYIRVIEFIFLLITCFVHLLSSYCGICFPCLVFILKANFFCLLKFDKIGLSLMHEN</sequence>
<keyword evidence="1" id="KW-1133">Transmembrane helix</keyword>
<evidence type="ECO:0000313" key="3">
    <source>
        <dbReference type="WBParaSite" id="Smp_200210.1"/>
    </source>
</evidence>
<proteinExistence type="predicted"/>
<dbReference type="Proteomes" id="UP000008854">
    <property type="component" value="Unassembled WGS sequence"/>
</dbReference>
<dbReference type="KEGG" id="smm:Smp_200210"/>
<protein>
    <submittedName>
        <fullName evidence="3">Smp_200210</fullName>
    </submittedName>
</protein>
<evidence type="ECO:0000313" key="2">
    <source>
        <dbReference type="Proteomes" id="UP000008854"/>
    </source>
</evidence>
<dbReference type="GeneID" id="29830389"/>
<dbReference type="CTD" id="29830389"/>
<dbReference type="InParanoid" id="G4VBA0"/>
<name>G4VBA0_SCHMA</name>
<dbReference type="AlphaFoldDB" id="G4VBA0"/>
<reference evidence="3" key="2">
    <citation type="submission" date="2018-12" db="UniProtKB">
        <authorList>
            <consortium name="WormBaseParasite"/>
        </authorList>
    </citation>
    <scope>IDENTIFICATION</scope>
    <source>
        <strain evidence="3">Puerto Rican</strain>
    </source>
</reference>